<reference evidence="9" key="1">
    <citation type="submission" date="2017-02" db="EMBL/GenBank/DDBJ databases">
        <authorList>
            <person name="Varghese N."/>
            <person name="Submissions S."/>
        </authorList>
    </citation>
    <scope>NUCLEOTIDE SEQUENCE [LARGE SCALE GENOMIC DNA]</scope>
    <source>
        <strain evidence="9">USBA 833</strain>
    </source>
</reference>
<evidence type="ECO:0000256" key="3">
    <source>
        <dbReference type="ARBA" id="ARBA00022691"/>
    </source>
</evidence>
<dbReference type="SFLD" id="SFLDG01082">
    <property type="entry name" value="B12-binding_domain_containing"/>
    <property type="match status" value="1"/>
</dbReference>
<dbReference type="AlphaFoldDB" id="A0A1T4XSV5"/>
<organism evidence="8 9">
    <name type="scientific">Caloramator quimbayensis</name>
    <dbReference type="NCBI Taxonomy" id="1147123"/>
    <lineage>
        <taxon>Bacteria</taxon>
        <taxon>Bacillati</taxon>
        <taxon>Bacillota</taxon>
        <taxon>Clostridia</taxon>
        <taxon>Eubacteriales</taxon>
        <taxon>Clostridiaceae</taxon>
        <taxon>Caloramator</taxon>
    </lineage>
</organism>
<dbReference type="Pfam" id="PF04055">
    <property type="entry name" value="Radical_SAM"/>
    <property type="match status" value="1"/>
</dbReference>
<dbReference type="InterPro" id="IPR007197">
    <property type="entry name" value="rSAM"/>
</dbReference>
<keyword evidence="5" id="KW-0408">Iron</keyword>
<keyword evidence="3" id="KW-0949">S-adenosyl-L-methionine</keyword>
<dbReference type="OrthoDB" id="9815044at2"/>
<dbReference type="Gene3D" id="3.80.30.20">
    <property type="entry name" value="tm_1862 like domain"/>
    <property type="match status" value="1"/>
</dbReference>
<keyword evidence="4" id="KW-0479">Metal-binding</keyword>
<proteinExistence type="predicted"/>
<evidence type="ECO:0000256" key="1">
    <source>
        <dbReference type="ARBA" id="ARBA00001966"/>
    </source>
</evidence>
<dbReference type="GO" id="GO:0003824">
    <property type="term" value="F:catalytic activity"/>
    <property type="evidence" value="ECO:0007669"/>
    <property type="project" value="InterPro"/>
</dbReference>
<dbReference type="EMBL" id="FUYH01000012">
    <property type="protein sequence ID" value="SKA92228.1"/>
    <property type="molecule type" value="Genomic_DNA"/>
</dbReference>
<keyword evidence="2" id="KW-0004">4Fe-4S</keyword>
<dbReference type="RefSeq" id="WP_078696773.1">
    <property type="nucleotide sequence ID" value="NZ_FUYH01000012.1"/>
</dbReference>
<dbReference type="Pfam" id="PF16199">
    <property type="entry name" value="Radical_SAM_C"/>
    <property type="match status" value="1"/>
</dbReference>
<dbReference type="PANTHER" id="PTHR11135:SF0">
    <property type="entry name" value="ELONGATOR COMPLEX PROTEIN 3"/>
    <property type="match status" value="1"/>
</dbReference>
<dbReference type="GO" id="GO:0051539">
    <property type="term" value="F:4 iron, 4 sulfur cluster binding"/>
    <property type="evidence" value="ECO:0007669"/>
    <property type="project" value="UniProtKB-KW"/>
</dbReference>
<dbReference type="FunFam" id="3.80.30.20:FF:000016">
    <property type="entry name" value="Oxygen-independent coproporphyrinogen III oxidase"/>
    <property type="match status" value="1"/>
</dbReference>
<evidence type="ECO:0000256" key="2">
    <source>
        <dbReference type="ARBA" id="ARBA00022485"/>
    </source>
</evidence>
<evidence type="ECO:0000256" key="4">
    <source>
        <dbReference type="ARBA" id="ARBA00022723"/>
    </source>
</evidence>
<keyword evidence="9" id="KW-1185">Reference proteome</keyword>
<dbReference type="PROSITE" id="PS51918">
    <property type="entry name" value="RADICAL_SAM"/>
    <property type="match status" value="1"/>
</dbReference>
<dbReference type="InterPro" id="IPR006638">
    <property type="entry name" value="Elp3/MiaA/NifB-like_rSAM"/>
</dbReference>
<dbReference type="GO" id="GO:0046872">
    <property type="term" value="F:metal ion binding"/>
    <property type="evidence" value="ECO:0007669"/>
    <property type="project" value="UniProtKB-KW"/>
</dbReference>
<name>A0A1T4XSV5_9CLOT</name>
<dbReference type="Proteomes" id="UP000190105">
    <property type="component" value="Unassembled WGS sequence"/>
</dbReference>
<keyword evidence="6" id="KW-0411">Iron-sulfur</keyword>
<evidence type="ECO:0000256" key="5">
    <source>
        <dbReference type="ARBA" id="ARBA00023004"/>
    </source>
</evidence>
<dbReference type="InterPro" id="IPR039661">
    <property type="entry name" value="ELP3"/>
</dbReference>
<dbReference type="CDD" id="cd01335">
    <property type="entry name" value="Radical_SAM"/>
    <property type="match status" value="1"/>
</dbReference>
<evidence type="ECO:0000256" key="6">
    <source>
        <dbReference type="ARBA" id="ARBA00023014"/>
    </source>
</evidence>
<dbReference type="PANTHER" id="PTHR11135">
    <property type="entry name" value="HISTONE ACETYLTRANSFERASE-RELATED"/>
    <property type="match status" value="1"/>
</dbReference>
<dbReference type="SFLD" id="SFLDG01086">
    <property type="entry name" value="elongater_protein-like"/>
    <property type="match status" value="1"/>
</dbReference>
<evidence type="ECO:0000259" key="7">
    <source>
        <dbReference type="PROSITE" id="PS51918"/>
    </source>
</evidence>
<comment type="cofactor">
    <cofactor evidence="1">
        <name>[4Fe-4S] cluster</name>
        <dbReference type="ChEBI" id="CHEBI:49883"/>
    </cofactor>
</comment>
<gene>
    <name evidence="8" type="ORF">SAMN05443428_11222</name>
</gene>
<feature type="domain" description="Radical SAM core" evidence="7">
    <location>
        <begin position="1"/>
        <end position="229"/>
    </location>
</feature>
<dbReference type="SFLD" id="SFLDS00029">
    <property type="entry name" value="Radical_SAM"/>
    <property type="match status" value="1"/>
</dbReference>
<dbReference type="InterPro" id="IPR058240">
    <property type="entry name" value="rSAM_sf"/>
</dbReference>
<accession>A0A1T4XSV5</accession>
<evidence type="ECO:0000313" key="8">
    <source>
        <dbReference type="EMBL" id="SKA92228.1"/>
    </source>
</evidence>
<dbReference type="SUPFAM" id="SSF102114">
    <property type="entry name" value="Radical SAM enzymes"/>
    <property type="match status" value="1"/>
</dbReference>
<sequence length="356" mass="40811">MNKNYYIIPIFVPHLGCPHDCIFCNQKKITGITKTITKKDVEETIDKYLSTIDRENSFVELSFFGGSFTGIPMDYQNELLDAAKTALENGKIDDIRLSTRPDYINEYILKNLKTHGVGVIELGVQSMDDEVLNIAERGHTSLDVINSSRLIKEYGFKLGLQMMIGLPSDNLEKDIFTANEIIKIKPDFVRIYPALIIKNTKMEELFKKGCYKPLTIDEAVDISSKLYILFSKNDIPIIRLGLQATDEININKEVIAGPFHPAFRELVESLLFISIIDYIIQKYFIDSLEITISINTKDISKLFADKKKYFNKLVRLYSTKKIKVCQNNAIDRFEILISDGIIDKKMSFEKYIKLVI</sequence>
<dbReference type="GO" id="GO:0002926">
    <property type="term" value="P:tRNA wobble base 5-methoxycarbonylmethyl-2-thiouridinylation"/>
    <property type="evidence" value="ECO:0007669"/>
    <property type="project" value="TreeGrafter"/>
</dbReference>
<dbReference type="InterPro" id="IPR032432">
    <property type="entry name" value="Radical_SAM_C"/>
</dbReference>
<dbReference type="InterPro" id="IPR023404">
    <property type="entry name" value="rSAM_horseshoe"/>
</dbReference>
<dbReference type="SMART" id="SM00729">
    <property type="entry name" value="Elp3"/>
    <property type="match status" value="1"/>
</dbReference>
<dbReference type="GO" id="GO:0005737">
    <property type="term" value="C:cytoplasm"/>
    <property type="evidence" value="ECO:0007669"/>
    <property type="project" value="TreeGrafter"/>
</dbReference>
<protein>
    <submittedName>
        <fullName evidence="8">Radical SAM superfamily protein</fullName>
    </submittedName>
</protein>
<dbReference type="STRING" id="1147123.SAMN05443428_11222"/>
<evidence type="ECO:0000313" key="9">
    <source>
        <dbReference type="Proteomes" id="UP000190105"/>
    </source>
</evidence>